<dbReference type="EMBL" id="CZPZ01000009">
    <property type="protein sequence ID" value="CUS34497.1"/>
    <property type="molecule type" value="Genomic_DNA"/>
</dbReference>
<dbReference type="Proteomes" id="UP000198736">
    <property type="component" value="Unassembled WGS sequence"/>
</dbReference>
<dbReference type="STRING" id="1742973.COMA2_170038"/>
<proteinExistence type="predicted"/>
<gene>
    <name evidence="1" type="ORF">COMA2_170038</name>
</gene>
<organism evidence="1 2">
    <name type="scientific">Candidatus Nitrospira nitrificans</name>
    <dbReference type="NCBI Taxonomy" id="1742973"/>
    <lineage>
        <taxon>Bacteria</taxon>
        <taxon>Pseudomonadati</taxon>
        <taxon>Nitrospirota</taxon>
        <taxon>Nitrospiria</taxon>
        <taxon>Nitrospirales</taxon>
        <taxon>Nitrospiraceae</taxon>
        <taxon>Nitrospira</taxon>
    </lineage>
</organism>
<dbReference type="AlphaFoldDB" id="A0A0S4L9X2"/>
<evidence type="ECO:0000313" key="2">
    <source>
        <dbReference type="Proteomes" id="UP000198736"/>
    </source>
</evidence>
<name>A0A0S4L9X2_9BACT</name>
<keyword evidence="2" id="KW-1185">Reference proteome</keyword>
<accession>A0A0S4L9X2</accession>
<evidence type="ECO:0000313" key="1">
    <source>
        <dbReference type="EMBL" id="CUS34497.1"/>
    </source>
</evidence>
<reference evidence="2" key="1">
    <citation type="submission" date="2015-10" db="EMBL/GenBank/DDBJ databases">
        <authorList>
            <person name="Luecker S."/>
            <person name="Luecker S."/>
        </authorList>
    </citation>
    <scope>NUCLEOTIDE SEQUENCE [LARGE SCALE GENOMIC DNA]</scope>
</reference>
<protein>
    <submittedName>
        <fullName evidence="1">Uncharacterized protein</fullName>
    </submittedName>
</protein>
<sequence length="75" mass="8328">MILPFVNLLEGKGYSESICLLTRLVKTHPGYSGVAGARTRDHIVKTRESVAKSRKRVNEKNARLAWRNACTTPCG</sequence>